<sequence>MTMSAAGLAGLMVLAGLAAYLQTLTGFALGLIMMGGIGLSGLIPLPDAAVLVGCMVLVNAAQVLARGWRDIAWAEFWPVVISSLAALAAGYWLLGVMVSASIDWLKLVLGIVIIASSLQLALKPQPLAVRSSSASFAVFGVIAGLMGGLFSTAGPPLVYHLYRQPLPAVSIRETLVAVFAVNAVIRLAMVAAGGDVPRGGFWWGLLCIPVVMIMTFVAKRWPPPLSAPSIRRLAFGLLLMSGLSLAVPALLKIIGDHAS</sequence>
<feature type="transmembrane region" description="Helical" evidence="8">
    <location>
        <begin position="42"/>
        <end position="64"/>
    </location>
</feature>
<evidence type="ECO:0000256" key="5">
    <source>
        <dbReference type="ARBA" id="ARBA00022692"/>
    </source>
</evidence>
<feature type="transmembrane region" description="Helical" evidence="8">
    <location>
        <begin position="104"/>
        <end position="122"/>
    </location>
</feature>
<keyword evidence="4 8" id="KW-1003">Cell membrane</keyword>
<evidence type="ECO:0000256" key="4">
    <source>
        <dbReference type="ARBA" id="ARBA00022475"/>
    </source>
</evidence>
<keyword evidence="3" id="KW-0813">Transport</keyword>
<evidence type="ECO:0000256" key="1">
    <source>
        <dbReference type="ARBA" id="ARBA00004651"/>
    </source>
</evidence>
<dbReference type="PANTHER" id="PTHR30269">
    <property type="entry name" value="TRANSMEMBRANE PROTEIN YFCA"/>
    <property type="match status" value="1"/>
</dbReference>
<protein>
    <recommendedName>
        <fullName evidence="8">Probable membrane transporter protein</fullName>
    </recommendedName>
</protein>
<evidence type="ECO:0000256" key="2">
    <source>
        <dbReference type="ARBA" id="ARBA00009142"/>
    </source>
</evidence>
<feature type="transmembrane region" description="Helical" evidence="8">
    <location>
        <begin position="174"/>
        <end position="194"/>
    </location>
</feature>
<dbReference type="InterPro" id="IPR052017">
    <property type="entry name" value="TSUP"/>
</dbReference>
<comment type="caution">
    <text evidence="9">The sequence shown here is derived from an EMBL/GenBank/DDBJ whole genome shotgun (WGS) entry which is preliminary data.</text>
</comment>
<feature type="transmembrane region" description="Helical" evidence="8">
    <location>
        <begin position="233"/>
        <end position="254"/>
    </location>
</feature>
<accession>A0A4V2VA84</accession>
<dbReference type="EMBL" id="SMBH01000001">
    <property type="protein sequence ID" value="TCU19995.1"/>
    <property type="molecule type" value="Genomic_DNA"/>
</dbReference>
<keyword evidence="5 8" id="KW-0812">Transmembrane</keyword>
<dbReference type="AlphaFoldDB" id="A0A4V2VA84"/>
<name>A0A4V2VA84_RHISU</name>
<dbReference type="Proteomes" id="UP000294576">
    <property type="component" value="Unassembled WGS sequence"/>
</dbReference>
<evidence type="ECO:0000256" key="7">
    <source>
        <dbReference type="ARBA" id="ARBA00023136"/>
    </source>
</evidence>
<gene>
    <name evidence="9" type="ORF">EV132_10159</name>
</gene>
<evidence type="ECO:0000256" key="8">
    <source>
        <dbReference type="RuleBase" id="RU363041"/>
    </source>
</evidence>
<proteinExistence type="inferred from homology"/>
<reference evidence="9 10" key="1">
    <citation type="submission" date="2019-03" db="EMBL/GenBank/DDBJ databases">
        <title>Genomic Encyclopedia of Type Strains, Phase IV (KMG-V): Genome sequencing to study the core and pangenomes of soil and plant-associated prokaryotes.</title>
        <authorList>
            <person name="Whitman W."/>
        </authorList>
    </citation>
    <scope>NUCLEOTIDE SEQUENCE [LARGE SCALE GENOMIC DNA]</scope>
    <source>
        <strain evidence="9 10">Hc14</strain>
    </source>
</reference>
<dbReference type="InterPro" id="IPR002781">
    <property type="entry name" value="TM_pro_TauE-like"/>
</dbReference>
<dbReference type="GO" id="GO:0005886">
    <property type="term" value="C:plasma membrane"/>
    <property type="evidence" value="ECO:0007669"/>
    <property type="project" value="UniProtKB-SubCell"/>
</dbReference>
<feature type="transmembrane region" description="Helical" evidence="8">
    <location>
        <begin position="134"/>
        <end position="154"/>
    </location>
</feature>
<keyword evidence="7 8" id="KW-0472">Membrane</keyword>
<comment type="subcellular location">
    <subcellularLocation>
        <location evidence="1 8">Cell membrane</location>
        <topology evidence="1 8">Multi-pass membrane protein</topology>
    </subcellularLocation>
</comment>
<feature type="transmembrane region" description="Helical" evidence="8">
    <location>
        <begin position="201"/>
        <end position="221"/>
    </location>
</feature>
<evidence type="ECO:0000313" key="9">
    <source>
        <dbReference type="EMBL" id="TCU19995.1"/>
    </source>
</evidence>
<organism evidence="9 10">
    <name type="scientific">Rhizobium sullae</name>
    <name type="common">Rhizobium hedysari</name>
    <dbReference type="NCBI Taxonomy" id="50338"/>
    <lineage>
        <taxon>Bacteria</taxon>
        <taxon>Pseudomonadati</taxon>
        <taxon>Pseudomonadota</taxon>
        <taxon>Alphaproteobacteria</taxon>
        <taxon>Hyphomicrobiales</taxon>
        <taxon>Rhizobiaceae</taxon>
        <taxon>Rhizobium/Agrobacterium group</taxon>
        <taxon>Rhizobium</taxon>
    </lineage>
</organism>
<evidence type="ECO:0000313" key="10">
    <source>
        <dbReference type="Proteomes" id="UP000294576"/>
    </source>
</evidence>
<keyword evidence="6 8" id="KW-1133">Transmembrane helix</keyword>
<comment type="similarity">
    <text evidence="2 8">Belongs to the 4-toluene sulfonate uptake permease (TSUP) (TC 2.A.102) family.</text>
</comment>
<evidence type="ECO:0000256" key="3">
    <source>
        <dbReference type="ARBA" id="ARBA00022448"/>
    </source>
</evidence>
<feature type="transmembrane region" description="Helical" evidence="8">
    <location>
        <begin position="76"/>
        <end position="98"/>
    </location>
</feature>
<dbReference type="Pfam" id="PF01925">
    <property type="entry name" value="TauE"/>
    <property type="match status" value="1"/>
</dbReference>
<evidence type="ECO:0000256" key="6">
    <source>
        <dbReference type="ARBA" id="ARBA00022989"/>
    </source>
</evidence>
<dbReference type="PANTHER" id="PTHR30269:SF37">
    <property type="entry name" value="MEMBRANE TRANSPORTER PROTEIN"/>
    <property type="match status" value="1"/>
</dbReference>